<keyword evidence="2" id="KW-1185">Reference proteome</keyword>
<sequence>MTVCAVIAAVSGCNPTRSNLDKFNSSYTSGNYDDALSKAEKWVKGNETPAKNDVLWALNAGSVKMLLGDYEGSIEWFDRAEEFIGYYDYENVVLNSLGSTLINDTAIPYGGTRYDRIMLNTYKALNFMMLGDFELARVEFNRALERQNRAKDYFSKEINQLREDLSKYPDYRQYEQNHDIQDSIDRVYPSLRNFEPYPDFVNPFTTYLAGLFFVLSGDLDKGSFLLKETCGMVPGNPYVCDDFEAAEAAYQKGEIKNKVWVFFENGLGPVKDEFRIDLPLFVFEGSRVYYAGIALPRLVKRPGSAYALTINNGSEEAQTKAVVNMDRVVSTEFEKDFSIILARAVISASFKGAAQYALHREDSTLAAIMAIYSAATTTADVRIWSSLPKNIQVARTQAPQNGILTINNPSGSGMRINIGDCKNAIVYVRIPFAGAEPVYNVIKFN</sequence>
<proteinExistence type="predicted"/>
<dbReference type="SUPFAM" id="SSF48452">
    <property type="entry name" value="TPR-like"/>
    <property type="match status" value="1"/>
</dbReference>
<protein>
    <recommendedName>
        <fullName evidence="3">Tetratricopeptide repeat protein</fullName>
    </recommendedName>
</protein>
<name>A0A1Q2MD75_9BACT</name>
<organism evidence="1 2">
    <name type="scientific">Limihaloglobus sulfuriphilus</name>
    <dbReference type="NCBI Taxonomy" id="1851148"/>
    <lineage>
        <taxon>Bacteria</taxon>
        <taxon>Pseudomonadati</taxon>
        <taxon>Planctomycetota</taxon>
        <taxon>Phycisphaerae</taxon>
        <taxon>Sedimentisphaerales</taxon>
        <taxon>Sedimentisphaeraceae</taxon>
        <taxon>Limihaloglobus</taxon>
    </lineage>
</organism>
<dbReference type="Proteomes" id="UP000188181">
    <property type="component" value="Chromosome"/>
</dbReference>
<dbReference type="Gene3D" id="1.25.40.10">
    <property type="entry name" value="Tetratricopeptide repeat domain"/>
    <property type="match status" value="1"/>
</dbReference>
<gene>
    <name evidence="1" type="ORF">SMSP2_01009</name>
</gene>
<accession>A0A1Q2MD75</accession>
<dbReference type="KEGG" id="pbas:SMSP2_01009"/>
<dbReference type="AlphaFoldDB" id="A0A1Q2MD75"/>
<dbReference type="InterPro" id="IPR011990">
    <property type="entry name" value="TPR-like_helical_dom_sf"/>
</dbReference>
<evidence type="ECO:0000313" key="1">
    <source>
        <dbReference type="EMBL" id="AQQ70653.1"/>
    </source>
</evidence>
<dbReference type="EMBL" id="CP019646">
    <property type="protein sequence ID" value="AQQ70653.1"/>
    <property type="molecule type" value="Genomic_DNA"/>
</dbReference>
<dbReference type="STRING" id="1851148.SMSP2_01009"/>
<reference evidence="2" key="1">
    <citation type="submission" date="2017-02" db="EMBL/GenBank/DDBJ databases">
        <title>Comparative genomics and description of representatives of a novel lineage of planctomycetes thriving in anoxic sediments.</title>
        <authorList>
            <person name="Spring S."/>
            <person name="Bunk B."/>
            <person name="Sproer C."/>
        </authorList>
    </citation>
    <scope>NUCLEOTIDE SEQUENCE [LARGE SCALE GENOMIC DNA]</scope>
    <source>
        <strain evidence="2">SM-Chi-D1</strain>
    </source>
</reference>
<evidence type="ECO:0000313" key="2">
    <source>
        <dbReference type="Proteomes" id="UP000188181"/>
    </source>
</evidence>
<evidence type="ECO:0008006" key="3">
    <source>
        <dbReference type="Google" id="ProtNLM"/>
    </source>
</evidence>